<dbReference type="InterPro" id="IPR011010">
    <property type="entry name" value="DNA_brk_join_enz"/>
</dbReference>
<organism evidence="3 4">
    <name type="scientific">Streptomonospora mangrovi</name>
    <dbReference type="NCBI Taxonomy" id="2883123"/>
    <lineage>
        <taxon>Bacteria</taxon>
        <taxon>Bacillati</taxon>
        <taxon>Actinomycetota</taxon>
        <taxon>Actinomycetes</taxon>
        <taxon>Streptosporangiales</taxon>
        <taxon>Nocardiopsidaceae</taxon>
        <taxon>Streptomonospora</taxon>
    </lineage>
</organism>
<dbReference type="PANTHER" id="PTHR30349:SF64">
    <property type="entry name" value="PROPHAGE INTEGRASE INTD-RELATED"/>
    <property type="match status" value="1"/>
</dbReference>
<reference evidence="3" key="1">
    <citation type="submission" date="2021-10" db="EMBL/GenBank/DDBJ databases">
        <title>Streptomonospora sp. nov., isolated from mangrove soil.</title>
        <authorList>
            <person name="Chen X."/>
            <person name="Ge X."/>
            <person name="Liu W."/>
        </authorList>
    </citation>
    <scope>NUCLEOTIDE SEQUENCE</scope>
    <source>
        <strain evidence="3">S1-112</strain>
    </source>
</reference>
<gene>
    <name evidence="3" type="ORF">LG943_00750</name>
</gene>
<dbReference type="GO" id="GO:0015074">
    <property type="term" value="P:DNA integration"/>
    <property type="evidence" value="ECO:0007669"/>
    <property type="project" value="InterPro"/>
</dbReference>
<keyword evidence="1" id="KW-0233">DNA recombination</keyword>
<dbReference type="PROSITE" id="PS51898">
    <property type="entry name" value="TYR_RECOMBINASE"/>
    <property type="match status" value="1"/>
</dbReference>
<dbReference type="GO" id="GO:0003677">
    <property type="term" value="F:DNA binding"/>
    <property type="evidence" value="ECO:0007669"/>
    <property type="project" value="InterPro"/>
</dbReference>
<dbReference type="EMBL" id="JAJAQC010000001">
    <property type="protein sequence ID" value="MDA0562872.1"/>
    <property type="molecule type" value="Genomic_DNA"/>
</dbReference>
<evidence type="ECO:0000259" key="2">
    <source>
        <dbReference type="PROSITE" id="PS51898"/>
    </source>
</evidence>
<dbReference type="InterPro" id="IPR002104">
    <property type="entry name" value="Integrase_catalytic"/>
</dbReference>
<protein>
    <submittedName>
        <fullName evidence="3">Tyrosine-type recombinase/integrase</fullName>
    </submittedName>
</protein>
<accession>A0A9X3SCL0</accession>
<dbReference type="PANTHER" id="PTHR30349">
    <property type="entry name" value="PHAGE INTEGRASE-RELATED"/>
    <property type="match status" value="1"/>
</dbReference>
<evidence type="ECO:0000313" key="3">
    <source>
        <dbReference type="EMBL" id="MDA0562872.1"/>
    </source>
</evidence>
<dbReference type="Gene3D" id="1.10.443.10">
    <property type="entry name" value="Intergrase catalytic core"/>
    <property type="match status" value="1"/>
</dbReference>
<evidence type="ECO:0000313" key="4">
    <source>
        <dbReference type="Proteomes" id="UP001140076"/>
    </source>
</evidence>
<keyword evidence="4" id="KW-1185">Reference proteome</keyword>
<dbReference type="Proteomes" id="UP001140076">
    <property type="component" value="Unassembled WGS sequence"/>
</dbReference>
<proteinExistence type="predicted"/>
<feature type="domain" description="Tyr recombinase" evidence="2">
    <location>
        <begin position="255"/>
        <end position="481"/>
    </location>
</feature>
<dbReference type="GO" id="GO:0006310">
    <property type="term" value="P:DNA recombination"/>
    <property type="evidence" value="ECO:0007669"/>
    <property type="project" value="UniProtKB-KW"/>
</dbReference>
<sequence length="510" mass="56180">MKTDIGQDFELWKMRERHDRPKPYEVRWRVGTMEKSKSYKTKALAQQRERALMAAARAGEHFSEETGEPVSWARSSETVYAAAVAYARHAWGSTDSGNTRRTVRDNAVRLILASIDDKAARKHPAPADMARVRSAVGDYGCEFTIDSDASSLAERVVPRPAPADAAACLAWVAKVSRPLAEVAKSADAALELLERSCVRLHQRRGASATVAPDTKRRRRGVLSSILGHAVQRGVLASNPLHGLTMRRPRSSDAVSPRHVPDWDQARRLLAAVETSRNKNDRFLWAFFVTAYMAGTRPGETRAIRAQDIIWPEDVTDSDAAPGWGVLVASGSRTEVASRYTDGGERGEVRGLKGRSSKDLRMVPLAPEAVAALRWHLDAYGTAPDGRLFWHATGGDPWGVVSGKVYRRTWARARKTALTPAERELGVAQRPYDLRHGCASYLIADGVPTPEIARRLGHSVEVLLTVYVHWFRQQEHDANKLLSRAFAERGPLTGQGAQAPASVTRIPRSAA</sequence>
<evidence type="ECO:0000256" key="1">
    <source>
        <dbReference type="ARBA" id="ARBA00023172"/>
    </source>
</evidence>
<dbReference type="InterPro" id="IPR013762">
    <property type="entry name" value="Integrase-like_cat_sf"/>
</dbReference>
<dbReference type="InterPro" id="IPR050090">
    <property type="entry name" value="Tyrosine_recombinase_XerCD"/>
</dbReference>
<name>A0A9X3SCL0_9ACTN</name>
<dbReference type="RefSeq" id="WP_270070154.1">
    <property type="nucleotide sequence ID" value="NZ_JAJAQC010000001.1"/>
</dbReference>
<dbReference type="AlphaFoldDB" id="A0A9X3SCL0"/>
<comment type="caution">
    <text evidence="3">The sequence shown here is derived from an EMBL/GenBank/DDBJ whole genome shotgun (WGS) entry which is preliminary data.</text>
</comment>
<dbReference type="SUPFAM" id="SSF56349">
    <property type="entry name" value="DNA breaking-rejoining enzymes"/>
    <property type="match status" value="1"/>
</dbReference>